<proteinExistence type="predicted"/>
<evidence type="ECO:0000313" key="1">
    <source>
        <dbReference type="EMBL" id="SDJ34935.1"/>
    </source>
</evidence>
<dbReference type="RefSeq" id="WP_175491525.1">
    <property type="nucleotide sequence ID" value="NZ_FNEB01000015.1"/>
</dbReference>
<reference evidence="1 2" key="1">
    <citation type="submission" date="2016-10" db="EMBL/GenBank/DDBJ databases">
        <authorList>
            <person name="de Groot N.N."/>
        </authorList>
    </citation>
    <scope>NUCLEOTIDE SEQUENCE [LARGE SCALE GENOMIC DNA]</scope>
    <source>
        <strain evidence="1 2">DSM 28010</strain>
    </source>
</reference>
<evidence type="ECO:0000313" key="2">
    <source>
        <dbReference type="Proteomes" id="UP000199340"/>
    </source>
</evidence>
<protein>
    <submittedName>
        <fullName evidence="1">Uncharacterized protein</fullName>
    </submittedName>
</protein>
<dbReference type="STRING" id="490829.SAMN05421850_11513"/>
<keyword evidence="2" id="KW-1185">Reference proteome</keyword>
<dbReference type="EMBL" id="FNEB01000015">
    <property type="protein sequence ID" value="SDJ34935.1"/>
    <property type="molecule type" value="Genomic_DNA"/>
</dbReference>
<name>A0A1G8T1R9_9RHOB</name>
<gene>
    <name evidence="1" type="ORF">SAMN05421850_11513</name>
</gene>
<sequence>MTIPFFRRVFPPRRHSCRGVPRDLPPHLMRDIGLEPWPERPRLNLHALW</sequence>
<dbReference type="AlphaFoldDB" id="A0A1G8T1R9"/>
<dbReference type="Proteomes" id="UP000199340">
    <property type="component" value="Unassembled WGS sequence"/>
</dbReference>
<organism evidence="1 2">
    <name type="scientific">Lutimaribacter saemankumensis</name>
    <dbReference type="NCBI Taxonomy" id="490829"/>
    <lineage>
        <taxon>Bacteria</taxon>
        <taxon>Pseudomonadati</taxon>
        <taxon>Pseudomonadota</taxon>
        <taxon>Alphaproteobacteria</taxon>
        <taxon>Rhodobacterales</taxon>
        <taxon>Roseobacteraceae</taxon>
        <taxon>Lutimaribacter</taxon>
    </lineage>
</organism>
<accession>A0A1G8T1R9</accession>